<evidence type="ECO:0000256" key="1">
    <source>
        <dbReference type="SAM" id="Phobius"/>
    </source>
</evidence>
<proteinExistence type="predicted"/>
<evidence type="ECO:0000313" key="3">
    <source>
        <dbReference type="Proteomes" id="UP001461341"/>
    </source>
</evidence>
<dbReference type="Proteomes" id="UP001461341">
    <property type="component" value="Chromosome"/>
</dbReference>
<evidence type="ECO:0000313" key="2">
    <source>
        <dbReference type="EMBL" id="WZL75915.1"/>
    </source>
</evidence>
<name>A0ABZ2YA70_9BACT</name>
<reference evidence="2 3" key="1">
    <citation type="submission" date="2023-03" db="EMBL/GenBank/DDBJ databases">
        <title>Novel Species.</title>
        <authorList>
            <person name="Ma S."/>
        </authorList>
    </citation>
    <scope>NUCLEOTIDE SEQUENCE [LARGE SCALE GENOMIC DNA]</scope>
    <source>
        <strain evidence="2 3">B11</strain>
    </source>
</reference>
<keyword evidence="1" id="KW-1133">Transmembrane helix</keyword>
<organism evidence="2 3">
    <name type="scientific">Thermatribacter velox</name>
    <dbReference type="NCBI Taxonomy" id="3039681"/>
    <lineage>
        <taxon>Bacteria</taxon>
        <taxon>Pseudomonadati</taxon>
        <taxon>Atribacterota</taxon>
        <taxon>Atribacteria</taxon>
        <taxon>Atribacterales</taxon>
        <taxon>Thermatribacteraceae</taxon>
        <taxon>Thermatribacter</taxon>
    </lineage>
</organism>
<dbReference type="EMBL" id="CP121689">
    <property type="protein sequence ID" value="WZL75915.1"/>
    <property type="molecule type" value="Genomic_DNA"/>
</dbReference>
<keyword evidence="3" id="KW-1185">Reference proteome</keyword>
<protein>
    <submittedName>
        <fullName evidence="2">Uncharacterized protein</fullName>
    </submittedName>
</protein>
<feature type="transmembrane region" description="Helical" evidence="1">
    <location>
        <begin position="35"/>
        <end position="56"/>
    </location>
</feature>
<keyword evidence="1" id="KW-0472">Membrane</keyword>
<sequence>MQGSGKIARIFAFLIAWCAITVFAVVGLLRGFSLFALVLRALLLGIVVFYLVYFYLSWFLTRGEINSQKEE</sequence>
<accession>A0ABZ2YA70</accession>
<feature type="transmembrane region" description="Helical" evidence="1">
    <location>
        <begin position="7"/>
        <end position="29"/>
    </location>
</feature>
<dbReference type="RefSeq" id="WP_369018068.1">
    <property type="nucleotide sequence ID" value="NZ_CP121689.1"/>
</dbReference>
<keyword evidence="1" id="KW-0812">Transmembrane</keyword>
<gene>
    <name evidence="2" type="ORF">QBE54_10080</name>
</gene>